<proteinExistence type="predicted"/>
<keyword evidence="2" id="KW-0808">Transferase</keyword>
<evidence type="ECO:0000259" key="1">
    <source>
        <dbReference type="Pfam" id="PF13579"/>
    </source>
</evidence>
<organism evidence="2 3">
    <name type="scientific">Sorangium cellulosum</name>
    <name type="common">Polyangium cellulosum</name>
    <dbReference type="NCBI Taxonomy" id="56"/>
    <lineage>
        <taxon>Bacteria</taxon>
        <taxon>Pseudomonadati</taxon>
        <taxon>Myxococcota</taxon>
        <taxon>Polyangia</taxon>
        <taxon>Polyangiales</taxon>
        <taxon>Polyangiaceae</taxon>
        <taxon>Sorangium</taxon>
    </lineage>
</organism>
<dbReference type="Pfam" id="PF13579">
    <property type="entry name" value="Glyco_trans_4_4"/>
    <property type="match status" value="1"/>
</dbReference>
<dbReference type="EMBL" id="JEMB01002976">
    <property type="protein sequence ID" value="KYF76790.1"/>
    <property type="molecule type" value="Genomic_DNA"/>
</dbReference>
<evidence type="ECO:0000313" key="2">
    <source>
        <dbReference type="EMBL" id="KYF76790.1"/>
    </source>
</evidence>
<dbReference type="SUPFAM" id="SSF53756">
    <property type="entry name" value="UDP-Glycosyltransferase/glycogen phosphorylase"/>
    <property type="match status" value="1"/>
</dbReference>
<evidence type="ECO:0000313" key="3">
    <source>
        <dbReference type="Proteomes" id="UP000075635"/>
    </source>
</evidence>
<dbReference type="AlphaFoldDB" id="A0A150R9A5"/>
<dbReference type="Gene3D" id="3.40.50.2000">
    <property type="entry name" value="Glycogen Phosphorylase B"/>
    <property type="match status" value="2"/>
</dbReference>
<dbReference type="InterPro" id="IPR028098">
    <property type="entry name" value="Glyco_trans_4-like_N"/>
</dbReference>
<dbReference type="CDD" id="cd03794">
    <property type="entry name" value="GT4_WbuB-like"/>
    <property type="match status" value="1"/>
</dbReference>
<gene>
    <name evidence="2" type="ORF">BE17_30860</name>
</gene>
<sequence>MRILYVSPYFPPESGAPAARVSELARAWRRAGHEVTVLTGMPNHPTGVIPPEYRGRLRIEEDYDGVRIFRTWIYAAANQGKVRRSLAYGSFALSALTLAQRGLPPADVLIATSPQFLTAVAGYGISRLRGVPFVFEVRDLWPESIVAVGALPEGHAVVRGLTLVEEHLYRAADEIVVVTQSFRERLVARGVPADKIDIIRNGVDLGRFKPASRDTPLRGELGFGDRVVVAYIGTHGMAHGLSAVLDVASGLRARDDIRFLFVGEGAERKSLEARARELGLSNVTFLGARPRDAMNEVYATADICLVPLRKTELFQTVIPSKIFEILAMERPIVISVDGEARSIVEEARAGLFAPPEDVPAMTRAILELASDPDRRMRMGAAGRDHVIRSFDRDTLARDYAEVLERVLRRAAPRGDGSRSAR</sequence>
<dbReference type="Pfam" id="PF13692">
    <property type="entry name" value="Glyco_trans_1_4"/>
    <property type="match status" value="1"/>
</dbReference>
<dbReference type="Proteomes" id="UP000075635">
    <property type="component" value="Unassembled WGS sequence"/>
</dbReference>
<dbReference type="InterPro" id="IPR050194">
    <property type="entry name" value="Glycosyltransferase_grp1"/>
</dbReference>
<reference evidence="2 3" key="1">
    <citation type="submission" date="2014-02" db="EMBL/GenBank/DDBJ databases">
        <title>The small core and large imbalanced accessory genome model reveals a collaborative survival strategy of Sorangium cellulosum strains in nature.</title>
        <authorList>
            <person name="Han K."/>
            <person name="Peng R."/>
            <person name="Blom J."/>
            <person name="Li Y.-Z."/>
        </authorList>
    </citation>
    <scope>NUCLEOTIDE SEQUENCE [LARGE SCALE GENOMIC DNA]</scope>
    <source>
        <strain evidence="2 3">So0011-07</strain>
    </source>
</reference>
<comment type="caution">
    <text evidence="2">The sequence shown here is derived from an EMBL/GenBank/DDBJ whole genome shotgun (WGS) entry which is preliminary data.</text>
</comment>
<protein>
    <submittedName>
        <fullName evidence="2">Glycosyltransferase WbuB</fullName>
    </submittedName>
</protein>
<dbReference type="PANTHER" id="PTHR45947:SF3">
    <property type="entry name" value="SULFOQUINOVOSYL TRANSFERASE SQD2"/>
    <property type="match status" value="1"/>
</dbReference>
<accession>A0A150R9A5</accession>
<dbReference type="GO" id="GO:0016758">
    <property type="term" value="F:hexosyltransferase activity"/>
    <property type="evidence" value="ECO:0007669"/>
    <property type="project" value="TreeGrafter"/>
</dbReference>
<dbReference type="PANTHER" id="PTHR45947">
    <property type="entry name" value="SULFOQUINOVOSYL TRANSFERASE SQD2"/>
    <property type="match status" value="1"/>
</dbReference>
<feature type="domain" description="Glycosyltransferase subfamily 4-like N-terminal" evidence="1">
    <location>
        <begin position="15"/>
        <end position="202"/>
    </location>
</feature>
<name>A0A150R9A5_SORCE</name>